<organism evidence="3 4">
    <name type="scientific">Paragemmobacter amnigenus</name>
    <dbReference type="NCBI Taxonomy" id="2852097"/>
    <lineage>
        <taxon>Bacteria</taxon>
        <taxon>Pseudomonadati</taxon>
        <taxon>Pseudomonadota</taxon>
        <taxon>Alphaproteobacteria</taxon>
        <taxon>Rhodobacterales</taxon>
        <taxon>Paracoccaceae</taxon>
        <taxon>Paragemmobacter</taxon>
    </lineage>
</organism>
<dbReference type="SUPFAM" id="SSF47226">
    <property type="entry name" value="Histidine-containing phosphotransfer domain, HPT domain"/>
    <property type="match status" value="1"/>
</dbReference>
<sequence>MLLNEDRLLSLRAEIGEDGYEEVVALFLAESDEVIARLSGAGAAVPPRAELHFLKGVALNLGFDDLAEMCRKGERGEGYDAQALARLYAETRAALEGFVPA</sequence>
<accession>A0ABS6J4V9</accession>
<reference evidence="3 4" key="1">
    <citation type="submission" date="2021-06" db="EMBL/GenBank/DDBJ databases">
        <title>Rhodobacteraceae bacterium strain HSP-20.</title>
        <authorList>
            <person name="Chen W.-M."/>
        </authorList>
    </citation>
    <scope>NUCLEOTIDE SEQUENCE [LARGE SCALE GENOMIC DNA]</scope>
    <source>
        <strain evidence="3 4">HSP-20</strain>
    </source>
</reference>
<dbReference type="InterPro" id="IPR036641">
    <property type="entry name" value="HPT_dom_sf"/>
</dbReference>
<dbReference type="Pfam" id="PF01627">
    <property type="entry name" value="Hpt"/>
    <property type="match status" value="1"/>
</dbReference>
<dbReference type="Proteomes" id="UP000731907">
    <property type="component" value="Unassembled WGS sequence"/>
</dbReference>
<feature type="domain" description="HPt" evidence="2">
    <location>
        <begin position="22"/>
        <end position="86"/>
    </location>
</feature>
<proteinExistence type="predicted"/>
<dbReference type="InterPro" id="IPR008207">
    <property type="entry name" value="Sig_transdc_His_kin_Hpt_dom"/>
</dbReference>
<gene>
    <name evidence="3" type="ORF">GU927_010535</name>
</gene>
<keyword evidence="4" id="KW-1185">Reference proteome</keyword>
<evidence type="ECO:0000256" key="1">
    <source>
        <dbReference type="ARBA" id="ARBA00023012"/>
    </source>
</evidence>
<evidence type="ECO:0000313" key="3">
    <source>
        <dbReference type="EMBL" id="MBU9698281.1"/>
    </source>
</evidence>
<dbReference type="RefSeq" id="WP_161762391.1">
    <property type="nucleotide sequence ID" value="NZ_JAAATX020000006.1"/>
</dbReference>
<evidence type="ECO:0000259" key="2">
    <source>
        <dbReference type="Pfam" id="PF01627"/>
    </source>
</evidence>
<keyword evidence="1" id="KW-0902">Two-component regulatory system</keyword>
<name>A0ABS6J4V9_9RHOB</name>
<dbReference type="Gene3D" id="1.20.120.160">
    <property type="entry name" value="HPT domain"/>
    <property type="match status" value="1"/>
</dbReference>
<dbReference type="EMBL" id="JAAATX020000006">
    <property type="protein sequence ID" value="MBU9698281.1"/>
    <property type="molecule type" value="Genomic_DNA"/>
</dbReference>
<evidence type="ECO:0000313" key="4">
    <source>
        <dbReference type="Proteomes" id="UP000731907"/>
    </source>
</evidence>
<comment type="caution">
    <text evidence="3">The sequence shown here is derived from an EMBL/GenBank/DDBJ whole genome shotgun (WGS) entry which is preliminary data.</text>
</comment>
<protein>
    <submittedName>
        <fullName evidence="3">Hpt domain-containing protein</fullName>
    </submittedName>
</protein>